<keyword evidence="1" id="KW-0496">Mitochondrion</keyword>
<name>A0A7L8EYJ0_MONLA</name>
<keyword evidence="1" id="KW-0540">Nuclease</keyword>
<dbReference type="EMBL" id="MN881998">
    <property type="protein sequence ID" value="QOE17432.1"/>
    <property type="molecule type" value="Genomic_DNA"/>
</dbReference>
<proteinExistence type="predicted"/>
<dbReference type="AlphaFoldDB" id="A0A7L8EYJ0"/>
<organism evidence="1">
    <name type="scientific">Monilinia laxa</name>
    <name type="common">Brown rot fungus</name>
    <name type="synonym">Sclerotinia laxa</name>
    <dbReference type="NCBI Taxonomy" id="61186"/>
    <lineage>
        <taxon>Eukaryota</taxon>
        <taxon>Fungi</taxon>
        <taxon>Dikarya</taxon>
        <taxon>Ascomycota</taxon>
        <taxon>Pezizomycotina</taxon>
        <taxon>Leotiomycetes</taxon>
        <taxon>Helotiales</taxon>
        <taxon>Sclerotiniaceae</taxon>
        <taxon>Monilinia</taxon>
    </lineage>
</organism>
<dbReference type="GeneID" id="60235962"/>
<reference evidence="1" key="1">
    <citation type="journal article" date="2020" name="Sci. Rep.">
        <title>First characterization of the complete mitochondrial genome of fungal plant-pathogen Monilinia laxa which represents the mobile intron rich structure.</title>
        <authorList>
            <person name="Yildiz G."/>
            <person name="Ozkilinc H."/>
        </authorList>
    </citation>
    <scope>NUCLEOTIDE SEQUENCE</scope>
</reference>
<protein>
    <submittedName>
        <fullName evidence="1">LAGLIDADG endonuclease</fullName>
    </submittedName>
</protein>
<dbReference type="GO" id="GO:0004519">
    <property type="term" value="F:endonuclease activity"/>
    <property type="evidence" value="ECO:0007669"/>
    <property type="project" value="UniProtKB-KW"/>
</dbReference>
<geneLocation type="mitochondrion" evidence="1"/>
<sequence>MVKKEEHKLEEGAIKIREIQRGMNRGRS</sequence>
<keyword evidence="1" id="KW-0378">Hydrolase</keyword>
<keyword evidence="1" id="KW-0255">Endonuclease</keyword>
<evidence type="ECO:0000313" key="1">
    <source>
        <dbReference type="EMBL" id="QOE17432.1"/>
    </source>
</evidence>
<dbReference type="RefSeq" id="YP_009945068.1">
    <property type="nucleotide sequence ID" value="NC_051483.1"/>
</dbReference>
<accession>A0A7L8EYJ0</accession>